<sequence>MKLSLVSTKYMDYLVLYYYLIFDLTKLIYSVKESRTFLHIHFCSLLDRVSHIVIIPNCHHCPIYYFENNFQHITYCCDKMKNFL</sequence>
<gene>
    <name evidence="2" type="ORF">DERF_010130</name>
</gene>
<keyword evidence="3" id="KW-1185">Reference proteome</keyword>
<keyword evidence="1" id="KW-0472">Membrane</keyword>
<proteinExistence type="predicted"/>
<organism evidence="2 3">
    <name type="scientific">Dermatophagoides farinae</name>
    <name type="common">American house dust mite</name>
    <dbReference type="NCBI Taxonomy" id="6954"/>
    <lineage>
        <taxon>Eukaryota</taxon>
        <taxon>Metazoa</taxon>
        <taxon>Ecdysozoa</taxon>
        <taxon>Arthropoda</taxon>
        <taxon>Chelicerata</taxon>
        <taxon>Arachnida</taxon>
        <taxon>Acari</taxon>
        <taxon>Acariformes</taxon>
        <taxon>Sarcoptiformes</taxon>
        <taxon>Astigmata</taxon>
        <taxon>Psoroptidia</taxon>
        <taxon>Analgoidea</taxon>
        <taxon>Pyroglyphidae</taxon>
        <taxon>Dermatophagoidinae</taxon>
        <taxon>Dermatophagoides</taxon>
    </lineage>
</organism>
<feature type="transmembrane region" description="Helical" evidence="1">
    <location>
        <begin position="13"/>
        <end position="31"/>
    </location>
</feature>
<dbReference type="EMBL" id="ASGP02000004">
    <property type="protein sequence ID" value="KAH9511691.1"/>
    <property type="molecule type" value="Genomic_DNA"/>
</dbReference>
<keyword evidence="1" id="KW-1133">Transmembrane helix</keyword>
<accession>A0A922HXZ9</accession>
<protein>
    <submittedName>
        <fullName evidence="2">Uncharacterized protein</fullName>
    </submittedName>
</protein>
<evidence type="ECO:0000313" key="3">
    <source>
        <dbReference type="Proteomes" id="UP000790347"/>
    </source>
</evidence>
<reference evidence="2" key="1">
    <citation type="submission" date="2013-05" db="EMBL/GenBank/DDBJ databases">
        <authorList>
            <person name="Yim A.K.Y."/>
            <person name="Chan T.F."/>
            <person name="Ji K.M."/>
            <person name="Liu X.Y."/>
            <person name="Zhou J.W."/>
            <person name="Li R.Q."/>
            <person name="Yang K.Y."/>
            <person name="Li J."/>
            <person name="Li M."/>
            <person name="Law P.T.W."/>
            <person name="Wu Y.L."/>
            <person name="Cai Z.L."/>
            <person name="Qin H."/>
            <person name="Bao Y."/>
            <person name="Leung R.K.K."/>
            <person name="Ng P.K.S."/>
            <person name="Zou J."/>
            <person name="Zhong X.J."/>
            <person name="Ran P.X."/>
            <person name="Zhong N.S."/>
            <person name="Liu Z.G."/>
            <person name="Tsui S.K.W."/>
        </authorList>
    </citation>
    <scope>NUCLEOTIDE SEQUENCE</scope>
    <source>
        <strain evidence="2">Derf</strain>
        <tissue evidence="2">Whole organism</tissue>
    </source>
</reference>
<keyword evidence="1" id="KW-0812">Transmembrane</keyword>
<evidence type="ECO:0000313" key="2">
    <source>
        <dbReference type="EMBL" id="KAH9511691.1"/>
    </source>
</evidence>
<evidence type="ECO:0000256" key="1">
    <source>
        <dbReference type="SAM" id="Phobius"/>
    </source>
</evidence>
<reference evidence="2" key="2">
    <citation type="journal article" date="2022" name="Res Sq">
        <title>Comparative Genomics Reveals Insights into the Divergent Evolution of Astigmatic Mites and Household Pest Adaptations.</title>
        <authorList>
            <person name="Xiong Q."/>
            <person name="Wan A.T.-Y."/>
            <person name="Liu X.-Y."/>
            <person name="Fung C.S.-H."/>
            <person name="Xiao X."/>
            <person name="Malainual N."/>
            <person name="Hou J."/>
            <person name="Wang L."/>
            <person name="Wang M."/>
            <person name="Yang K."/>
            <person name="Cui Y."/>
            <person name="Leung E."/>
            <person name="Nong W."/>
            <person name="Shin S.-K."/>
            <person name="Au S."/>
            <person name="Jeong K.Y."/>
            <person name="Chew F.T."/>
            <person name="Hui J."/>
            <person name="Leung T.F."/>
            <person name="Tungtrongchitr A."/>
            <person name="Zhong N."/>
            <person name="Liu Z."/>
            <person name="Tsui S."/>
        </authorList>
    </citation>
    <scope>NUCLEOTIDE SEQUENCE</scope>
    <source>
        <strain evidence="2">Derf</strain>
        <tissue evidence="2">Whole organism</tissue>
    </source>
</reference>
<dbReference type="AlphaFoldDB" id="A0A922HXZ9"/>
<comment type="caution">
    <text evidence="2">The sequence shown here is derived from an EMBL/GenBank/DDBJ whole genome shotgun (WGS) entry which is preliminary data.</text>
</comment>
<name>A0A922HXZ9_DERFA</name>
<dbReference type="Proteomes" id="UP000790347">
    <property type="component" value="Unassembled WGS sequence"/>
</dbReference>